<feature type="domain" description="GHMP kinase C-terminal" evidence="12">
    <location>
        <begin position="202"/>
        <end position="269"/>
    </location>
</feature>
<protein>
    <recommendedName>
        <fullName evidence="3 10">4-diphosphocytidyl-2-C-methyl-D-erythritol kinase</fullName>
        <shortName evidence="10">CMK</shortName>
        <ecNumber evidence="2 10">2.7.1.148</ecNumber>
    </recommendedName>
    <alternativeName>
        <fullName evidence="9 10">4-(cytidine-5'-diphospho)-2-C-methyl-D-erythritol kinase</fullName>
    </alternativeName>
</protein>
<dbReference type="GO" id="GO:0016114">
    <property type="term" value="P:terpenoid biosynthetic process"/>
    <property type="evidence" value="ECO:0007669"/>
    <property type="project" value="InterPro"/>
</dbReference>
<comment type="similarity">
    <text evidence="1 10">Belongs to the GHMP kinase family. IspE subfamily.</text>
</comment>
<evidence type="ECO:0000256" key="2">
    <source>
        <dbReference type="ARBA" id="ARBA00012052"/>
    </source>
</evidence>
<keyword evidence="7 10" id="KW-0067">ATP-binding</keyword>
<dbReference type="InterPro" id="IPR014721">
    <property type="entry name" value="Ribsml_uS5_D2-typ_fold_subgr"/>
</dbReference>
<proteinExistence type="inferred from homology"/>
<keyword evidence="14" id="KW-1185">Reference proteome</keyword>
<evidence type="ECO:0000256" key="6">
    <source>
        <dbReference type="ARBA" id="ARBA00022777"/>
    </source>
</evidence>
<comment type="function">
    <text evidence="10">Catalyzes the phosphorylation of the position 2 hydroxy group of 4-diphosphocytidyl-2C-methyl-D-erythritol.</text>
</comment>
<gene>
    <name evidence="10 13" type="primary">ispE</name>
    <name evidence="13" type="ORF">PMES_01199</name>
</gene>
<evidence type="ECO:0000256" key="8">
    <source>
        <dbReference type="ARBA" id="ARBA00023229"/>
    </source>
</evidence>
<evidence type="ECO:0000256" key="1">
    <source>
        <dbReference type="ARBA" id="ARBA00009684"/>
    </source>
</evidence>
<comment type="caution">
    <text evidence="13">The sequence shown here is derived from an EMBL/GenBank/DDBJ whole genome shotgun (WGS) entry which is preliminary data.</text>
</comment>
<evidence type="ECO:0000256" key="7">
    <source>
        <dbReference type="ARBA" id="ARBA00022840"/>
    </source>
</evidence>
<sequence>MSEPRGAGDARLAGAVTERAPAKINLALHVTGRRADGYHLLDSLVIFAGPGDTVTARPAKEWSLSVTGPRAAGIPAGEENLVLRAARLMGGPPAHLTLDKHLPASAGIGGGSADAAAALRALARLTGRPIPADLQALGADLPVCMASLPARMRGIGERLDPFAVPALELCLVNPGIPLSTPRVFAALERRDGGALPDHLPDFGDAAALAAFLARDTRNDLEAPARQMAPVIGDALDALRAARGCLLARMSGSGATCFGLFANAGACADAAGAITRKHPGWWTAALR</sequence>
<evidence type="ECO:0000259" key="12">
    <source>
        <dbReference type="Pfam" id="PF08544"/>
    </source>
</evidence>
<evidence type="ECO:0000313" key="14">
    <source>
        <dbReference type="Proteomes" id="UP000698242"/>
    </source>
</evidence>
<dbReference type="NCBIfam" id="NF011202">
    <property type="entry name" value="PRK14608.1"/>
    <property type="match status" value="1"/>
</dbReference>
<dbReference type="SUPFAM" id="SSF55060">
    <property type="entry name" value="GHMP Kinase, C-terminal domain"/>
    <property type="match status" value="1"/>
</dbReference>
<feature type="active site" evidence="10">
    <location>
        <position position="140"/>
    </location>
</feature>
<dbReference type="InterPro" id="IPR036554">
    <property type="entry name" value="GHMP_kinase_C_sf"/>
</dbReference>
<dbReference type="EMBL" id="APKE01000014">
    <property type="protein sequence ID" value="KAF0676467.1"/>
    <property type="molecule type" value="Genomic_DNA"/>
</dbReference>
<dbReference type="Proteomes" id="UP000698242">
    <property type="component" value="Unassembled WGS sequence"/>
</dbReference>
<dbReference type="Gene3D" id="3.30.230.10">
    <property type="match status" value="1"/>
</dbReference>
<reference evidence="13" key="1">
    <citation type="submission" date="2013-03" db="EMBL/GenBank/DDBJ databases">
        <title>Genome Sequence of the Profundibacterium mesophilum strain KAUST100406-0324T from Red Sea, a novel genus in the family Rhodobacteraceae.</title>
        <authorList>
            <person name="Essack M."/>
            <person name="Alam I."/>
            <person name="Lafi F."/>
            <person name="Alawi W."/>
            <person name="Kamanu F."/>
            <person name="Al-Suwailem A."/>
            <person name="Lee O.O."/>
            <person name="Xu Y."/>
            <person name="Bajic V."/>
            <person name="Qian P.-Y."/>
            <person name="Archer J."/>
        </authorList>
    </citation>
    <scope>NUCLEOTIDE SEQUENCE</scope>
    <source>
        <strain evidence="13">KAUST100406-0324</strain>
    </source>
</reference>
<keyword evidence="8 10" id="KW-0414">Isoprene biosynthesis</keyword>
<dbReference type="InterPro" id="IPR020568">
    <property type="entry name" value="Ribosomal_Su5_D2-typ_SF"/>
</dbReference>
<keyword evidence="5 10" id="KW-0547">Nucleotide-binding</keyword>
<dbReference type="EC" id="2.7.1.148" evidence="2 10"/>
<dbReference type="AlphaFoldDB" id="A0A921TDQ6"/>
<feature type="binding site" evidence="10">
    <location>
        <begin position="103"/>
        <end position="113"/>
    </location>
    <ligand>
        <name>ATP</name>
        <dbReference type="ChEBI" id="CHEBI:30616"/>
    </ligand>
</feature>
<evidence type="ECO:0000256" key="10">
    <source>
        <dbReference type="HAMAP-Rule" id="MF_00061"/>
    </source>
</evidence>
<evidence type="ECO:0000256" key="3">
    <source>
        <dbReference type="ARBA" id="ARBA00017473"/>
    </source>
</evidence>
<evidence type="ECO:0000256" key="4">
    <source>
        <dbReference type="ARBA" id="ARBA00022679"/>
    </source>
</evidence>
<evidence type="ECO:0000259" key="11">
    <source>
        <dbReference type="Pfam" id="PF00288"/>
    </source>
</evidence>
<dbReference type="SUPFAM" id="SSF54211">
    <property type="entry name" value="Ribosomal protein S5 domain 2-like"/>
    <property type="match status" value="1"/>
</dbReference>
<evidence type="ECO:0000256" key="5">
    <source>
        <dbReference type="ARBA" id="ARBA00022741"/>
    </source>
</evidence>
<dbReference type="GO" id="GO:0005524">
    <property type="term" value="F:ATP binding"/>
    <property type="evidence" value="ECO:0007669"/>
    <property type="project" value="UniProtKB-UniRule"/>
</dbReference>
<dbReference type="PANTHER" id="PTHR43527">
    <property type="entry name" value="4-DIPHOSPHOCYTIDYL-2-C-METHYL-D-ERYTHRITOL KINASE, CHLOROPLASTIC"/>
    <property type="match status" value="1"/>
</dbReference>
<dbReference type="PIRSF" id="PIRSF010376">
    <property type="entry name" value="IspE"/>
    <property type="match status" value="1"/>
</dbReference>
<dbReference type="PANTHER" id="PTHR43527:SF2">
    <property type="entry name" value="4-DIPHOSPHOCYTIDYL-2-C-METHYL-D-ERYTHRITOL KINASE, CHLOROPLASTIC"/>
    <property type="match status" value="1"/>
</dbReference>
<dbReference type="InterPro" id="IPR013750">
    <property type="entry name" value="GHMP_kinase_C_dom"/>
</dbReference>
<dbReference type="OrthoDB" id="9809438at2"/>
<dbReference type="HAMAP" id="MF_00061">
    <property type="entry name" value="IspE"/>
    <property type="match status" value="1"/>
</dbReference>
<dbReference type="Pfam" id="PF08544">
    <property type="entry name" value="GHMP_kinases_C"/>
    <property type="match status" value="1"/>
</dbReference>
<dbReference type="InterPro" id="IPR004424">
    <property type="entry name" value="IspE"/>
</dbReference>
<accession>A0A921TDQ6</accession>
<feature type="domain" description="GHMP kinase N-terminal" evidence="11">
    <location>
        <begin position="80"/>
        <end position="141"/>
    </location>
</feature>
<dbReference type="GO" id="GO:0050515">
    <property type="term" value="F:4-(cytidine 5'-diphospho)-2-C-methyl-D-erythritol kinase activity"/>
    <property type="evidence" value="ECO:0007669"/>
    <property type="project" value="UniProtKB-UniRule"/>
</dbReference>
<keyword evidence="6 10" id="KW-0418">Kinase</keyword>
<comment type="catalytic activity">
    <reaction evidence="10">
        <text>4-CDP-2-C-methyl-D-erythritol + ATP = 4-CDP-2-C-methyl-D-erythritol 2-phosphate + ADP + H(+)</text>
        <dbReference type="Rhea" id="RHEA:18437"/>
        <dbReference type="ChEBI" id="CHEBI:15378"/>
        <dbReference type="ChEBI" id="CHEBI:30616"/>
        <dbReference type="ChEBI" id="CHEBI:57823"/>
        <dbReference type="ChEBI" id="CHEBI:57919"/>
        <dbReference type="ChEBI" id="CHEBI:456216"/>
        <dbReference type="EC" id="2.7.1.148"/>
    </reaction>
</comment>
<dbReference type="Gene3D" id="3.30.70.890">
    <property type="entry name" value="GHMP kinase, C-terminal domain"/>
    <property type="match status" value="1"/>
</dbReference>
<dbReference type="Pfam" id="PF00288">
    <property type="entry name" value="GHMP_kinases_N"/>
    <property type="match status" value="1"/>
</dbReference>
<evidence type="ECO:0000313" key="13">
    <source>
        <dbReference type="EMBL" id="KAF0676467.1"/>
    </source>
</evidence>
<evidence type="ECO:0000256" key="9">
    <source>
        <dbReference type="ARBA" id="ARBA00032554"/>
    </source>
</evidence>
<keyword evidence="4 10" id="KW-0808">Transferase</keyword>
<comment type="pathway">
    <text evidence="10">Isoprenoid biosynthesis; isopentenyl diphosphate biosynthesis via DXP pathway; isopentenyl diphosphate from 1-deoxy-D-xylulose 5-phosphate: step 3/6.</text>
</comment>
<feature type="active site" evidence="10">
    <location>
        <position position="23"/>
    </location>
</feature>
<name>A0A921TDQ6_9RHOB</name>
<dbReference type="GO" id="GO:0019288">
    <property type="term" value="P:isopentenyl diphosphate biosynthetic process, methylerythritol 4-phosphate pathway"/>
    <property type="evidence" value="ECO:0007669"/>
    <property type="project" value="UniProtKB-UniRule"/>
</dbReference>
<dbReference type="InterPro" id="IPR006204">
    <property type="entry name" value="GHMP_kinase_N_dom"/>
</dbReference>
<organism evidence="13 14">
    <name type="scientific">Profundibacterium mesophilum KAUST100406-0324</name>
    <dbReference type="NCBI Taxonomy" id="1037889"/>
    <lineage>
        <taxon>Bacteria</taxon>
        <taxon>Pseudomonadati</taxon>
        <taxon>Pseudomonadota</taxon>
        <taxon>Alphaproteobacteria</taxon>
        <taxon>Rhodobacterales</taxon>
        <taxon>Roseobacteraceae</taxon>
        <taxon>Profundibacterium</taxon>
    </lineage>
</organism>